<evidence type="ECO:0000313" key="1">
    <source>
        <dbReference type="EMBL" id="GGI99428.1"/>
    </source>
</evidence>
<gene>
    <name evidence="1" type="ORF">GCM10008995_06650</name>
</gene>
<dbReference type="Proteomes" id="UP000653099">
    <property type="component" value="Unassembled WGS sequence"/>
</dbReference>
<evidence type="ECO:0000313" key="2">
    <source>
        <dbReference type="Proteomes" id="UP000653099"/>
    </source>
</evidence>
<dbReference type="RefSeq" id="WP_188785962.1">
    <property type="nucleotide sequence ID" value="NZ_BMOC01000002.1"/>
</dbReference>
<dbReference type="InterPro" id="IPR055944">
    <property type="entry name" value="DUF7522"/>
</dbReference>
<evidence type="ECO:0008006" key="3">
    <source>
        <dbReference type="Google" id="ProtNLM"/>
    </source>
</evidence>
<sequence>MTHEFGSVVEHLRTHAGDALQAVMIYDGDEHRDLYRRGDATERHGSELEREVLREVRSDGRREAEAEFEGGTEPLRATVRVFSSRVIVHLPRDPESGTIVVLDPSAARNLTDFVADVRADLYDSEA</sequence>
<comment type="caution">
    <text evidence="1">The sequence shown here is derived from an EMBL/GenBank/DDBJ whole genome shotgun (WGS) entry which is preliminary data.</text>
</comment>
<dbReference type="AlphaFoldDB" id="A0A830EKC2"/>
<proteinExistence type="predicted"/>
<name>A0A830EKC2_9EURY</name>
<dbReference type="Pfam" id="PF24366">
    <property type="entry name" value="DUF7522"/>
    <property type="match status" value="1"/>
</dbReference>
<protein>
    <recommendedName>
        <fullName evidence="3">Roadblock/LC7 domain-containing protein</fullName>
    </recommendedName>
</protein>
<organism evidence="1 2">
    <name type="scientific">Halobellus salinus</name>
    <dbReference type="NCBI Taxonomy" id="931585"/>
    <lineage>
        <taxon>Archaea</taxon>
        <taxon>Methanobacteriati</taxon>
        <taxon>Methanobacteriota</taxon>
        <taxon>Stenosarchaea group</taxon>
        <taxon>Halobacteria</taxon>
        <taxon>Halobacteriales</taxon>
        <taxon>Haloferacaceae</taxon>
        <taxon>Halobellus</taxon>
    </lineage>
</organism>
<accession>A0A830EKC2</accession>
<dbReference type="EMBL" id="BMOC01000002">
    <property type="protein sequence ID" value="GGI99428.1"/>
    <property type="molecule type" value="Genomic_DNA"/>
</dbReference>
<reference evidence="1" key="2">
    <citation type="submission" date="2020-09" db="EMBL/GenBank/DDBJ databases">
        <authorList>
            <person name="Sun Q."/>
            <person name="Ohkuma M."/>
        </authorList>
    </citation>
    <scope>NUCLEOTIDE SEQUENCE</scope>
    <source>
        <strain evidence="1">JCM 14359</strain>
    </source>
</reference>
<reference evidence="1" key="1">
    <citation type="journal article" date="2014" name="Int. J. Syst. Evol. Microbiol.">
        <title>Complete genome sequence of Corynebacterium casei LMG S-19264T (=DSM 44701T), isolated from a smear-ripened cheese.</title>
        <authorList>
            <consortium name="US DOE Joint Genome Institute (JGI-PGF)"/>
            <person name="Walter F."/>
            <person name="Albersmeier A."/>
            <person name="Kalinowski J."/>
            <person name="Ruckert C."/>
        </authorList>
    </citation>
    <scope>NUCLEOTIDE SEQUENCE</scope>
    <source>
        <strain evidence="1">JCM 14359</strain>
    </source>
</reference>
<keyword evidence="2" id="KW-1185">Reference proteome</keyword>
<dbReference type="OrthoDB" id="246032at2157"/>